<dbReference type="EMBL" id="APCN01002793">
    <property type="status" value="NOT_ANNOTATED_CDS"/>
    <property type="molecule type" value="Genomic_DNA"/>
</dbReference>
<evidence type="ECO:0000313" key="5">
    <source>
        <dbReference type="Proteomes" id="UP000075840"/>
    </source>
</evidence>
<keyword evidence="5" id="KW-1185">Reference proteome</keyword>
<dbReference type="VEuPathDB" id="VectorBase:AARA002944"/>
<accession>A0A182HNV5</accession>
<dbReference type="VEuPathDB" id="VectorBase:AARA21_014623"/>
<evidence type="ECO:0000256" key="2">
    <source>
        <dbReference type="SAM" id="Phobius"/>
    </source>
</evidence>
<proteinExistence type="predicted"/>
<reference evidence="4" key="1">
    <citation type="submission" date="2022-08" db="UniProtKB">
        <authorList>
            <consortium name="EnsemblMetazoa"/>
        </authorList>
    </citation>
    <scope>IDENTIFICATION</scope>
    <source>
        <strain evidence="4">Dongola</strain>
    </source>
</reference>
<feature type="compositionally biased region" description="Basic and acidic residues" evidence="1">
    <location>
        <begin position="307"/>
        <end position="323"/>
    </location>
</feature>
<dbReference type="EnsemblMetazoa" id="AARA002944-RA">
    <property type="protein sequence ID" value="AARA002944-PA"/>
    <property type="gene ID" value="AARA002944"/>
</dbReference>
<feature type="signal peptide" evidence="3">
    <location>
        <begin position="1"/>
        <end position="18"/>
    </location>
</feature>
<keyword evidence="2" id="KW-0472">Membrane</keyword>
<feature type="compositionally biased region" description="Basic and acidic residues" evidence="1">
    <location>
        <begin position="359"/>
        <end position="370"/>
    </location>
</feature>
<evidence type="ECO:0000256" key="1">
    <source>
        <dbReference type="SAM" id="MobiDB-lite"/>
    </source>
</evidence>
<feature type="compositionally biased region" description="Polar residues" evidence="1">
    <location>
        <begin position="335"/>
        <end position="356"/>
    </location>
</feature>
<keyword evidence="2" id="KW-0812">Transmembrane</keyword>
<protein>
    <recommendedName>
        <fullName evidence="6">Secreted mucin</fullName>
    </recommendedName>
</protein>
<evidence type="ECO:0008006" key="6">
    <source>
        <dbReference type="Google" id="ProtNLM"/>
    </source>
</evidence>
<feature type="chain" id="PRO_5014533863" description="Secreted mucin" evidence="3">
    <location>
        <begin position="19"/>
        <end position="370"/>
    </location>
</feature>
<sequence>MVQYSIIVLLVALCGAYGIGYEKYDLVSSEICYERRYSLLAHFDSLLDSKKLVRLMPDFGTGVMYGQSWNSSSFKRYSECKFTLQALPGHGLFLTVRKLNMRQDAKGVCIDTVTVKQSNSKKVKFCYTPKDVPRSFADPSYLKITIRLDHFAPLPTVEDSLYIQLVATQKRECSGSKDELRCDPFGAQSCIHKSFANDGTINCPNCIDEPSCEQEPVEILSVSNNKEKVVLTAFVSLILTAIIFCACFLCLYKSRQWVPLCGAGNGGSGGSGSRDHVNRTGRGRAQQHGRGGNIVAGLHSIELRGSSNDDLRPSAPSMEEKDLPPSYDALFPTTAVASGTSGPTTVSAATSPTIPKSASMDREAEEDRTK</sequence>
<keyword evidence="3" id="KW-0732">Signal</keyword>
<evidence type="ECO:0000256" key="3">
    <source>
        <dbReference type="SAM" id="SignalP"/>
    </source>
</evidence>
<evidence type="ECO:0000313" key="4">
    <source>
        <dbReference type="EnsemblMetazoa" id="AARA002944-PA"/>
    </source>
</evidence>
<keyword evidence="2" id="KW-1133">Transmembrane helix</keyword>
<feature type="transmembrane region" description="Helical" evidence="2">
    <location>
        <begin position="229"/>
        <end position="252"/>
    </location>
</feature>
<organism evidence="4 5">
    <name type="scientific">Anopheles arabiensis</name>
    <name type="common">Mosquito</name>
    <dbReference type="NCBI Taxonomy" id="7173"/>
    <lineage>
        <taxon>Eukaryota</taxon>
        <taxon>Metazoa</taxon>
        <taxon>Ecdysozoa</taxon>
        <taxon>Arthropoda</taxon>
        <taxon>Hexapoda</taxon>
        <taxon>Insecta</taxon>
        <taxon>Pterygota</taxon>
        <taxon>Neoptera</taxon>
        <taxon>Endopterygota</taxon>
        <taxon>Diptera</taxon>
        <taxon>Nematocera</taxon>
        <taxon>Culicoidea</taxon>
        <taxon>Culicidae</taxon>
        <taxon>Anophelinae</taxon>
        <taxon>Anopheles</taxon>
    </lineage>
</organism>
<feature type="region of interest" description="Disordered" evidence="1">
    <location>
        <begin position="266"/>
        <end position="291"/>
    </location>
</feature>
<dbReference type="Proteomes" id="UP000075840">
    <property type="component" value="Unassembled WGS sequence"/>
</dbReference>
<name>A0A182HNV5_ANOAR</name>
<dbReference type="AlphaFoldDB" id="A0A182HNV5"/>
<feature type="region of interest" description="Disordered" evidence="1">
    <location>
        <begin position="304"/>
        <end position="370"/>
    </location>
</feature>